<name>A0A212CV75_CEREH</name>
<evidence type="ECO:0000313" key="2">
    <source>
        <dbReference type="EMBL" id="OWK09900.1"/>
    </source>
</evidence>
<dbReference type="EMBL" id="MKHE01000012">
    <property type="protein sequence ID" value="OWK09900.1"/>
    <property type="molecule type" value="Genomic_DNA"/>
</dbReference>
<evidence type="ECO:0000256" key="1">
    <source>
        <dbReference type="SAM" id="MobiDB-lite"/>
    </source>
</evidence>
<dbReference type="AlphaFoldDB" id="A0A212CV75"/>
<evidence type="ECO:0000313" key="3">
    <source>
        <dbReference type="Proteomes" id="UP000242450"/>
    </source>
</evidence>
<dbReference type="Proteomes" id="UP000242450">
    <property type="component" value="Chromosome 12"/>
</dbReference>
<gene>
    <name evidence="2" type="ORF">Celaphus_00006576</name>
</gene>
<protein>
    <submittedName>
        <fullName evidence="2">Uncharacterized protein</fullName>
    </submittedName>
</protein>
<feature type="compositionally biased region" description="Basic and acidic residues" evidence="1">
    <location>
        <begin position="94"/>
        <end position="103"/>
    </location>
</feature>
<accession>A0A212CV75</accession>
<sequence>MYSGQKVAAGCRKRPICNQESGENSCSDEGNTVVCPEKKQAPHNPMIQKTVRVVSRCGIRGEEENESRCLGVVCKSTRSAKPLGPEDMGATAVHELDTEKDMTHTPSLSTARRSRRS</sequence>
<feature type="region of interest" description="Disordered" evidence="1">
    <location>
        <begin position="80"/>
        <end position="117"/>
    </location>
</feature>
<dbReference type="OrthoDB" id="25761at2759"/>
<reference evidence="2 3" key="1">
    <citation type="journal article" date="2018" name="Mol. Genet. Genomics">
        <title>The red deer Cervus elaphus genome CerEla1.0: sequencing, annotating, genes, and chromosomes.</title>
        <authorList>
            <person name="Bana N.A."/>
            <person name="Nyiri A."/>
            <person name="Nagy J."/>
            <person name="Frank K."/>
            <person name="Nagy T."/>
            <person name="Steger V."/>
            <person name="Schiller M."/>
            <person name="Lakatos P."/>
            <person name="Sugar L."/>
            <person name="Horn P."/>
            <person name="Barta E."/>
            <person name="Orosz L."/>
        </authorList>
    </citation>
    <scope>NUCLEOTIDE SEQUENCE [LARGE SCALE GENOMIC DNA]</scope>
    <source>
        <strain evidence="2">Hungarian</strain>
    </source>
</reference>
<comment type="caution">
    <text evidence="2">The sequence shown here is derived from an EMBL/GenBank/DDBJ whole genome shotgun (WGS) entry which is preliminary data.</text>
</comment>
<proteinExistence type="predicted"/>
<organism evidence="2 3">
    <name type="scientific">Cervus elaphus hippelaphus</name>
    <name type="common">European red deer</name>
    <dbReference type="NCBI Taxonomy" id="46360"/>
    <lineage>
        <taxon>Eukaryota</taxon>
        <taxon>Metazoa</taxon>
        <taxon>Chordata</taxon>
        <taxon>Craniata</taxon>
        <taxon>Vertebrata</taxon>
        <taxon>Euteleostomi</taxon>
        <taxon>Mammalia</taxon>
        <taxon>Eutheria</taxon>
        <taxon>Laurasiatheria</taxon>
        <taxon>Artiodactyla</taxon>
        <taxon>Ruminantia</taxon>
        <taxon>Pecora</taxon>
        <taxon>Cervidae</taxon>
        <taxon>Cervinae</taxon>
        <taxon>Cervus</taxon>
    </lineage>
</organism>
<keyword evidence="3" id="KW-1185">Reference proteome</keyword>